<reference evidence="2" key="1">
    <citation type="submission" date="2021-10" db="EMBL/GenBank/DDBJ databases">
        <title>Melipona bicolor Genome sequencing and assembly.</title>
        <authorList>
            <person name="Araujo N.S."/>
            <person name="Arias M.C."/>
        </authorList>
    </citation>
    <scope>NUCLEOTIDE SEQUENCE</scope>
    <source>
        <strain evidence="2">USP_2M_L1-L4_2017</strain>
        <tissue evidence="2">Whole body</tissue>
    </source>
</reference>
<evidence type="ECO:0000256" key="1">
    <source>
        <dbReference type="SAM" id="MobiDB-lite"/>
    </source>
</evidence>
<name>A0AA40FYH8_9HYME</name>
<keyword evidence="3" id="KW-1185">Reference proteome</keyword>
<comment type="caution">
    <text evidence="2">The sequence shown here is derived from an EMBL/GenBank/DDBJ whole genome shotgun (WGS) entry which is preliminary data.</text>
</comment>
<organism evidence="2 3">
    <name type="scientific">Melipona bicolor</name>
    <dbReference type="NCBI Taxonomy" id="60889"/>
    <lineage>
        <taxon>Eukaryota</taxon>
        <taxon>Metazoa</taxon>
        <taxon>Ecdysozoa</taxon>
        <taxon>Arthropoda</taxon>
        <taxon>Hexapoda</taxon>
        <taxon>Insecta</taxon>
        <taxon>Pterygota</taxon>
        <taxon>Neoptera</taxon>
        <taxon>Endopterygota</taxon>
        <taxon>Hymenoptera</taxon>
        <taxon>Apocrita</taxon>
        <taxon>Aculeata</taxon>
        <taxon>Apoidea</taxon>
        <taxon>Anthophila</taxon>
        <taxon>Apidae</taxon>
        <taxon>Melipona</taxon>
    </lineage>
</organism>
<accession>A0AA40FYH8</accession>
<protein>
    <submittedName>
        <fullName evidence="2">Uncharacterized protein</fullName>
    </submittedName>
</protein>
<gene>
    <name evidence="2" type="ORF">K0M31_004073</name>
</gene>
<feature type="region of interest" description="Disordered" evidence="1">
    <location>
        <begin position="285"/>
        <end position="324"/>
    </location>
</feature>
<evidence type="ECO:0000313" key="2">
    <source>
        <dbReference type="EMBL" id="KAK1127541.1"/>
    </source>
</evidence>
<feature type="compositionally biased region" description="Basic and acidic residues" evidence="1">
    <location>
        <begin position="310"/>
        <end position="324"/>
    </location>
</feature>
<dbReference type="AlphaFoldDB" id="A0AA40FYH8"/>
<sequence>MQKVQKVVVCRGESGKRARACFTSGTVGASGRERRAFRSIANRSDPESRLQINACGELEQCTMFTGLPGRCFSLMKQPRGCRRRTPSLGPPIDTARSRQACLTPIEHEGEARQSPGVVEETVAGSLERNETELVVDFWIYTSCWLTVSSRFCQTCGKSCGKLIMAKRAAVESAGKRRMKTDCLDSFPNGIVRTPLTFRSEFQSLNQTYFVVVTRGLVVGGETRDETRRDESWRNPRWLARKNFAGKEGLVIWWQRWRRQRRTAARYKSVSGDQRRGALKLVRQSERSRGVDWNGSSPELNGALEGGGTRNRQDNLEQERDDERHEGVLRAVRGTRVGLIQRRVSVAGEYMPEARRRGK</sequence>
<dbReference type="Proteomes" id="UP001177670">
    <property type="component" value="Unassembled WGS sequence"/>
</dbReference>
<evidence type="ECO:0000313" key="3">
    <source>
        <dbReference type="Proteomes" id="UP001177670"/>
    </source>
</evidence>
<dbReference type="EMBL" id="JAHYIQ010000012">
    <property type="protein sequence ID" value="KAK1127541.1"/>
    <property type="molecule type" value="Genomic_DNA"/>
</dbReference>
<proteinExistence type="predicted"/>